<proteinExistence type="predicted"/>
<organism evidence="2 3">
    <name type="scientific">Polymorphobacter multimanifer</name>
    <dbReference type="NCBI Taxonomy" id="1070431"/>
    <lineage>
        <taxon>Bacteria</taxon>
        <taxon>Pseudomonadati</taxon>
        <taxon>Pseudomonadota</taxon>
        <taxon>Alphaproteobacteria</taxon>
        <taxon>Sphingomonadales</taxon>
        <taxon>Sphingosinicellaceae</taxon>
        <taxon>Polymorphobacter</taxon>
    </lineage>
</organism>
<feature type="non-terminal residue" evidence="2">
    <location>
        <position position="107"/>
    </location>
</feature>
<dbReference type="EMBL" id="JACIIV010000061">
    <property type="protein sequence ID" value="MBB6229524.1"/>
    <property type="molecule type" value="Genomic_DNA"/>
</dbReference>
<reference evidence="2 3" key="1">
    <citation type="submission" date="2020-08" db="EMBL/GenBank/DDBJ databases">
        <title>Genomic Encyclopedia of Type Strains, Phase IV (KMG-IV): sequencing the most valuable type-strain genomes for metagenomic binning, comparative biology and taxonomic classification.</title>
        <authorList>
            <person name="Goeker M."/>
        </authorList>
    </citation>
    <scope>NUCLEOTIDE SEQUENCE [LARGE SCALE GENOMIC DNA]</scope>
    <source>
        <strain evidence="2 3">DSM 102189</strain>
    </source>
</reference>
<dbReference type="SUPFAM" id="SSF52540">
    <property type="entry name" value="P-loop containing nucleoside triphosphate hydrolases"/>
    <property type="match status" value="1"/>
</dbReference>
<name>A0A841LAH4_9SPHN</name>
<dbReference type="Proteomes" id="UP000538147">
    <property type="component" value="Unassembled WGS sequence"/>
</dbReference>
<feature type="domain" description="KAP NTPase" evidence="1">
    <location>
        <begin position="15"/>
        <end position="76"/>
    </location>
</feature>
<dbReference type="Pfam" id="PF07693">
    <property type="entry name" value="KAP_NTPase"/>
    <property type="match status" value="1"/>
</dbReference>
<dbReference type="InterPro" id="IPR027417">
    <property type="entry name" value="P-loop_NTPase"/>
</dbReference>
<evidence type="ECO:0000313" key="2">
    <source>
        <dbReference type="EMBL" id="MBB6229524.1"/>
    </source>
</evidence>
<gene>
    <name evidence="2" type="ORF">FHS79_003727</name>
</gene>
<keyword evidence="3" id="KW-1185">Reference proteome</keyword>
<evidence type="ECO:0000313" key="3">
    <source>
        <dbReference type="Proteomes" id="UP000538147"/>
    </source>
</evidence>
<evidence type="ECO:0000259" key="1">
    <source>
        <dbReference type="Pfam" id="PF07693"/>
    </source>
</evidence>
<dbReference type="InterPro" id="IPR011646">
    <property type="entry name" value="KAP_P-loop"/>
</dbReference>
<protein>
    <submittedName>
        <fullName evidence="2">Putative KAP-like P-loop ATPase</fullName>
    </submittedName>
</protein>
<sequence>MWSDNETVRDLVNFSHVAEIAAERIVGANGEPLSIGISGDWGVGKSSMMKLLRVSLESRTDLNVRFVEFNAWLYQNGTVNLLRSGARKDAMPELGVIMRPLRRRSPR</sequence>
<comment type="caution">
    <text evidence="2">The sequence shown here is derived from an EMBL/GenBank/DDBJ whole genome shotgun (WGS) entry which is preliminary data.</text>
</comment>
<dbReference type="RefSeq" id="WP_243452997.1">
    <property type="nucleotide sequence ID" value="NZ_JACIIV010000061.1"/>
</dbReference>
<dbReference type="Gene3D" id="3.40.50.300">
    <property type="entry name" value="P-loop containing nucleotide triphosphate hydrolases"/>
    <property type="match status" value="1"/>
</dbReference>
<accession>A0A841LAH4</accession>
<dbReference type="AlphaFoldDB" id="A0A841LAH4"/>